<dbReference type="Gene3D" id="3.30.700.10">
    <property type="entry name" value="Glycoprotein, Type 4 Pilin"/>
    <property type="match status" value="1"/>
</dbReference>
<proteinExistence type="inferred from homology"/>
<dbReference type="OrthoDB" id="115249at2"/>
<keyword evidence="4" id="KW-1133">Transmembrane helix</keyword>
<organism evidence="5 6">
    <name type="scientific">Acinetobacter calcoaceticus</name>
    <dbReference type="NCBI Taxonomy" id="471"/>
    <lineage>
        <taxon>Bacteria</taxon>
        <taxon>Pseudomonadati</taxon>
        <taxon>Pseudomonadota</taxon>
        <taxon>Gammaproteobacteria</taxon>
        <taxon>Moraxellales</taxon>
        <taxon>Moraxellaceae</taxon>
        <taxon>Acinetobacter</taxon>
        <taxon>Acinetobacter calcoaceticus/baumannii complex</taxon>
    </lineage>
</organism>
<dbReference type="RefSeq" id="WP_133971510.1">
    <property type="nucleotide sequence ID" value="NZ_JAZEXT010000007.1"/>
</dbReference>
<gene>
    <name evidence="5" type="primary">tfpA</name>
    <name evidence="5" type="ORF">AC2117_00325</name>
</gene>
<dbReference type="EMBL" id="LS999521">
    <property type="protein sequence ID" value="VAX43187.1"/>
    <property type="molecule type" value="Genomic_DNA"/>
</dbReference>
<sequence>MNAQKGFTLIELMIVVAIIGILAAIAIPAYQSYIAKSQASEAFTLADGLKTTIATNLQSGTCFASGAAAAATADSIAGKYGTATITADTTAGGSGCGVSYTFKATDVSDKLTSKVIGMSVTENGVIKPSTVTVTDTTLADYLPQSFK</sequence>
<keyword evidence="3" id="KW-0281">Fimbrium</keyword>
<dbReference type="GO" id="GO:0043107">
    <property type="term" value="P:type IV pilus-dependent motility"/>
    <property type="evidence" value="ECO:0007669"/>
    <property type="project" value="TreeGrafter"/>
</dbReference>
<evidence type="ECO:0000256" key="4">
    <source>
        <dbReference type="SAM" id="Phobius"/>
    </source>
</evidence>
<dbReference type="PANTHER" id="PTHR30093:SF34">
    <property type="entry name" value="PREPILIN PEPTIDASE-DEPENDENT PROTEIN D"/>
    <property type="match status" value="1"/>
</dbReference>
<dbReference type="GO" id="GO:0007155">
    <property type="term" value="P:cell adhesion"/>
    <property type="evidence" value="ECO:0007669"/>
    <property type="project" value="InterPro"/>
</dbReference>
<dbReference type="Pfam" id="PF00114">
    <property type="entry name" value="Pilin"/>
    <property type="match status" value="1"/>
</dbReference>
<keyword evidence="2" id="KW-0488">Methylation</keyword>
<dbReference type="InterPro" id="IPR012902">
    <property type="entry name" value="N_methyl_site"/>
</dbReference>
<keyword evidence="4" id="KW-0812">Transmembrane</keyword>
<comment type="similarity">
    <text evidence="1 3">Belongs to the N-Me-Phe pilin family.</text>
</comment>
<protein>
    <submittedName>
        <fullName evidence="5">Pilin</fullName>
    </submittedName>
</protein>
<dbReference type="AlphaFoldDB" id="A0A446ZFC0"/>
<reference evidence="5 6" key="1">
    <citation type="submission" date="2018-08" db="EMBL/GenBank/DDBJ databases">
        <authorList>
            <person name="Gonzaga-Molto A."/>
        </authorList>
    </citation>
    <scope>NUCLEOTIDE SEQUENCE [LARGE SCALE GENOMIC DNA]</scope>
    <source>
        <strain evidence="5">Acinetobacter calcoaceticus str. 2117</strain>
    </source>
</reference>
<dbReference type="PROSITE" id="PS00409">
    <property type="entry name" value="PROKAR_NTER_METHYL"/>
    <property type="match status" value="1"/>
</dbReference>
<name>A0A446ZFC0_ACICA</name>
<dbReference type="SUPFAM" id="SSF54523">
    <property type="entry name" value="Pili subunits"/>
    <property type="match status" value="1"/>
</dbReference>
<accession>A0A446ZFC0</accession>
<dbReference type="InterPro" id="IPR001082">
    <property type="entry name" value="Pilin"/>
</dbReference>
<dbReference type="Pfam" id="PF07963">
    <property type="entry name" value="N_methyl"/>
    <property type="match status" value="1"/>
</dbReference>
<dbReference type="GO" id="GO:0044096">
    <property type="term" value="C:type IV pilus"/>
    <property type="evidence" value="ECO:0007669"/>
    <property type="project" value="TreeGrafter"/>
</dbReference>
<feature type="transmembrane region" description="Helical" evidence="4">
    <location>
        <begin position="12"/>
        <end position="30"/>
    </location>
</feature>
<dbReference type="PANTHER" id="PTHR30093">
    <property type="entry name" value="GENERAL SECRETION PATHWAY PROTEIN G"/>
    <property type="match status" value="1"/>
</dbReference>
<evidence type="ECO:0000256" key="2">
    <source>
        <dbReference type="ARBA" id="ARBA00022481"/>
    </source>
</evidence>
<evidence type="ECO:0000313" key="6">
    <source>
        <dbReference type="Proteomes" id="UP000294355"/>
    </source>
</evidence>
<evidence type="ECO:0000313" key="5">
    <source>
        <dbReference type="EMBL" id="VAX43187.1"/>
    </source>
</evidence>
<evidence type="ECO:0000256" key="3">
    <source>
        <dbReference type="RuleBase" id="RU000389"/>
    </source>
</evidence>
<evidence type="ECO:0000256" key="1">
    <source>
        <dbReference type="ARBA" id="ARBA00005233"/>
    </source>
</evidence>
<dbReference type="Proteomes" id="UP000294355">
    <property type="component" value="Chromosome"/>
</dbReference>
<dbReference type="NCBIfam" id="TIGR02532">
    <property type="entry name" value="IV_pilin_GFxxxE"/>
    <property type="match status" value="1"/>
</dbReference>
<dbReference type="InterPro" id="IPR045584">
    <property type="entry name" value="Pilin-like"/>
</dbReference>
<keyword evidence="4" id="KW-0472">Membrane</keyword>